<dbReference type="InParanoid" id="A0A1Y5TXV3"/>
<evidence type="ECO:0008006" key="5">
    <source>
        <dbReference type="Google" id="ProtNLM"/>
    </source>
</evidence>
<name>A0A1Y5TXV3_9PROT</name>
<accession>A0A1Y5TXV3</accession>
<proteinExistence type="predicted"/>
<reference evidence="3 4" key="1">
    <citation type="submission" date="2017-03" db="EMBL/GenBank/DDBJ databases">
        <authorList>
            <person name="Afonso C.L."/>
            <person name="Miller P.J."/>
            <person name="Scott M.A."/>
            <person name="Spackman E."/>
            <person name="Goraichik I."/>
            <person name="Dimitrov K.M."/>
            <person name="Suarez D.L."/>
            <person name="Swayne D.E."/>
        </authorList>
    </citation>
    <scope>NUCLEOTIDE SEQUENCE [LARGE SCALE GENOMIC DNA]</scope>
    <source>
        <strain evidence="3 4">CECT 7691</strain>
    </source>
</reference>
<protein>
    <recommendedName>
        <fullName evidence="5">DUF35 domain-containing protein</fullName>
    </recommendedName>
</protein>
<dbReference type="EMBL" id="FWFR01000003">
    <property type="protein sequence ID" value="SLN70630.1"/>
    <property type="molecule type" value="Genomic_DNA"/>
</dbReference>
<evidence type="ECO:0000313" key="4">
    <source>
        <dbReference type="Proteomes" id="UP000193200"/>
    </source>
</evidence>
<feature type="domain" description="ChsH2 rubredoxin-like zinc ribbon" evidence="2">
    <location>
        <begin position="18"/>
        <end position="51"/>
    </location>
</feature>
<dbReference type="RefSeq" id="WP_085884658.1">
    <property type="nucleotide sequence ID" value="NZ_FWFR01000003.1"/>
</dbReference>
<dbReference type="Proteomes" id="UP000193200">
    <property type="component" value="Unassembled WGS sequence"/>
</dbReference>
<sequence length="142" mass="15744">MGYNKPLPYPNSETKPFWDACRDGILRIQRCSDCGTNRFPPTGVCPACQSDRSEWIEASGRGRVFSWIVVRHPVPKDVYADKVPYVVAIIALDEGVRMVSNLVDIDVDSVQADMPVTVRFDKVTDELTLPVFVPADGADRGS</sequence>
<dbReference type="InterPro" id="IPR022002">
    <property type="entry name" value="ChsH2_Znr"/>
</dbReference>
<organism evidence="3 4">
    <name type="scientific">Oceanibacterium hippocampi</name>
    <dbReference type="NCBI Taxonomy" id="745714"/>
    <lineage>
        <taxon>Bacteria</taxon>
        <taxon>Pseudomonadati</taxon>
        <taxon>Pseudomonadota</taxon>
        <taxon>Alphaproteobacteria</taxon>
        <taxon>Sneathiellales</taxon>
        <taxon>Sneathiellaceae</taxon>
        <taxon>Oceanibacterium</taxon>
    </lineage>
</organism>
<dbReference type="InterPro" id="IPR012340">
    <property type="entry name" value="NA-bd_OB-fold"/>
</dbReference>
<gene>
    <name evidence="3" type="ORF">OCH7691_03302</name>
</gene>
<evidence type="ECO:0000259" key="2">
    <source>
        <dbReference type="Pfam" id="PF12172"/>
    </source>
</evidence>
<dbReference type="Pfam" id="PF12172">
    <property type="entry name" value="zf-ChsH2"/>
    <property type="match status" value="1"/>
</dbReference>
<dbReference type="PANTHER" id="PTHR34075:SF5">
    <property type="entry name" value="BLR3430 PROTEIN"/>
    <property type="match status" value="1"/>
</dbReference>
<dbReference type="Gene3D" id="6.10.30.10">
    <property type="match status" value="1"/>
</dbReference>
<dbReference type="SUPFAM" id="SSF50249">
    <property type="entry name" value="Nucleic acid-binding proteins"/>
    <property type="match status" value="1"/>
</dbReference>
<keyword evidence="4" id="KW-1185">Reference proteome</keyword>
<dbReference type="Pfam" id="PF01796">
    <property type="entry name" value="OB_ChsH2_C"/>
    <property type="match status" value="1"/>
</dbReference>
<dbReference type="InterPro" id="IPR052513">
    <property type="entry name" value="Thioester_dehydratase-like"/>
</dbReference>
<evidence type="ECO:0000313" key="3">
    <source>
        <dbReference type="EMBL" id="SLN70630.1"/>
    </source>
</evidence>
<dbReference type="InterPro" id="IPR002878">
    <property type="entry name" value="ChsH2_C"/>
</dbReference>
<evidence type="ECO:0000259" key="1">
    <source>
        <dbReference type="Pfam" id="PF01796"/>
    </source>
</evidence>
<dbReference type="PANTHER" id="PTHR34075">
    <property type="entry name" value="BLR3430 PROTEIN"/>
    <property type="match status" value="1"/>
</dbReference>
<dbReference type="OrthoDB" id="3182121at2"/>
<feature type="domain" description="ChsH2 C-terminal OB-fold" evidence="1">
    <location>
        <begin position="55"/>
        <end position="121"/>
    </location>
</feature>
<dbReference type="AlphaFoldDB" id="A0A1Y5TXV3"/>